<proteinExistence type="predicted"/>
<evidence type="ECO:0000313" key="2">
    <source>
        <dbReference type="EMBL" id="KAF9979126.1"/>
    </source>
</evidence>
<keyword evidence="3" id="KW-1185">Reference proteome</keyword>
<dbReference type="EMBL" id="JAAAHW010004083">
    <property type="protein sequence ID" value="KAF9979126.1"/>
    <property type="molecule type" value="Genomic_DNA"/>
</dbReference>
<dbReference type="AlphaFoldDB" id="A0A9P6M8C3"/>
<feature type="compositionally biased region" description="Gly residues" evidence="1">
    <location>
        <begin position="318"/>
        <end position="330"/>
    </location>
</feature>
<comment type="caution">
    <text evidence="2">The sequence shown here is derived from an EMBL/GenBank/DDBJ whole genome shotgun (WGS) entry which is preliminary data.</text>
</comment>
<reference evidence="2" key="1">
    <citation type="journal article" date="2020" name="Fungal Divers.">
        <title>Resolving the Mortierellaceae phylogeny through synthesis of multi-gene phylogenetics and phylogenomics.</title>
        <authorList>
            <person name="Vandepol N."/>
            <person name="Liber J."/>
            <person name="Desiro A."/>
            <person name="Na H."/>
            <person name="Kennedy M."/>
            <person name="Barry K."/>
            <person name="Grigoriev I.V."/>
            <person name="Miller A.N."/>
            <person name="O'Donnell K."/>
            <person name="Stajich J.E."/>
            <person name="Bonito G."/>
        </authorList>
    </citation>
    <scope>NUCLEOTIDE SEQUENCE</scope>
    <source>
        <strain evidence="2">MES-2147</strain>
    </source>
</reference>
<name>A0A9P6M8C3_9FUNG</name>
<dbReference type="OrthoDB" id="2438364at2759"/>
<evidence type="ECO:0000256" key="1">
    <source>
        <dbReference type="SAM" id="MobiDB-lite"/>
    </source>
</evidence>
<protein>
    <submittedName>
        <fullName evidence="2">Uncharacterized protein</fullName>
    </submittedName>
</protein>
<sequence length="350" mass="36926">MEQFGPTLTPMLMDFLEEYGRVVQEKVSEEVNETKGDLKQSLPGHVDEYVKSDEAHPMAKQAASVMGDSFTERVKSLTGHTVDAASEGMDLLLTGGVINIARDILSKVTEGKSMAELEILKSDKENMIKHTLAAAIPIIKQVSKNIGHKISEHLPASIGGHIQEWIDEHGGDHGIVGLAAGLMGKLMGGDDDDSDDDDPPETRAAKKVALEKAGIRTGKLQRIVTSILGPKISEFIVPHMQKFEEKMHTSLEGELRTKVFSFDYIKKKALSMLTQGGGALGALAGVLMGGSGGKGKDKGDGSDDEGDSNPMSAILGALSGGGAGEGGGGSKRAMFGALAGQFLKKGDDDD</sequence>
<organism evidence="2 3">
    <name type="scientific">Modicella reniformis</name>
    <dbReference type="NCBI Taxonomy" id="1440133"/>
    <lineage>
        <taxon>Eukaryota</taxon>
        <taxon>Fungi</taxon>
        <taxon>Fungi incertae sedis</taxon>
        <taxon>Mucoromycota</taxon>
        <taxon>Mortierellomycotina</taxon>
        <taxon>Mortierellomycetes</taxon>
        <taxon>Mortierellales</taxon>
        <taxon>Mortierellaceae</taxon>
        <taxon>Modicella</taxon>
    </lineage>
</organism>
<dbReference type="Proteomes" id="UP000749646">
    <property type="component" value="Unassembled WGS sequence"/>
</dbReference>
<evidence type="ECO:0000313" key="3">
    <source>
        <dbReference type="Proteomes" id="UP000749646"/>
    </source>
</evidence>
<feature type="region of interest" description="Disordered" evidence="1">
    <location>
        <begin position="292"/>
        <end position="330"/>
    </location>
</feature>
<gene>
    <name evidence="2" type="ORF">BGZ65_006730</name>
</gene>
<accession>A0A9P6M8C3</accession>